<dbReference type="GO" id="GO:0030833">
    <property type="term" value="P:regulation of actin filament polymerization"/>
    <property type="evidence" value="ECO:0007669"/>
    <property type="project" value="TreeGrafter"/>
</dbReference>
<dbReference type="GO" id="GO:0030427">
    <property type="term" value="C:site of polarized growth"/>
    <property type="evidence" value="ECO:0007669"/>
    <property type="project" value="TreeGrafter"/>
</dbReference>
<dbReference type="PANTHER" id="PTHR10829">
    <property type="entry name" value="CORTACTIN AND DREBRIN"/>
    <property type="match status" value="1"/>
</dbReference>
<feature type="region of interest" description="Disordered" evidence="1">
    <location>
        <begin position="201"/>
        <end position="224"/>
    </location>
</feature>
<feature type="region of interest" description="Disordered" evidence="1">
    <location>
        <begin position="294"/>
        <end position="364"/>
    </location>
</feature>
<dbReference type="Pfam" id="PF00241">
    <property type="entry name" value="Cofilin_ADF"/>
    <property type="match status" value="1"/>
</dbReference>
<feature type="compositionally biased region" description="Basic and acidic residues" evidence="1">
    <location>
        <begin position="294"/>
        <end position="359"/>
    </location>
</feature>
<dbReference type="InterPro" id="IPR011993">
    <property type="entry name" value="PH-like_dom_sf"/>
</dbReference>
<feature type="domain" description="ADF-H" evidence="2">
    <location>
        <begin position="1"/>
        <end position="128"/>
    </location>
</feature>
<dbReference type="InterPro" id="IPR029006">
    <property type="entry name" value="ADF-H/Gelsolin-like_dom_sf"/>
</dbReference>
<evidence type="ECO:0000259" key="2">
    <source>
        <dbReference type="PROSITE" id="PS51263"/>
    </source>
</evidence>
<dbReference type="OMA" id="RFILITW"/>
<dbReference type="AlphaFoldDB" id="R7S0A7"/>
<dbReference type="RefSeq" id="XP_007310638.1">
    <property type="nucleotide sequence ID" value="XM_007310576.1"/>
</dbReference>
<proteinExistence type="predicted"/>
<dbReference type="PROSITE" id="PS51263">
    <property type="entry name" value="ADF_H"/>
    <property type="match status" value="1"/>
</dbReference>
<dbReference type="SUPFAM" id="SSF55753">
    <property type="entry name" value="Actin depolymerizing proteins"/>
    <property type="match status" value="1"/>
</dbReference>
<name>R7S0A7_STEHR</name>
<organism evidence="3 4">
    <name type="scientific">Stereum hirsutum (strain FP-91666)</name>
    <name type="common">White-rot fungus</name>
    <dbReference type="NCBI Taxonomy" id="721885"/>
    <lineage>
        <taxon>Eukaryota</taxon>
        <taxon>Fungi</taxon>
        <taxon>Dikarya</taxon>
        <taxon>Basidiomycota</taxon>
        <taxon>Agaricomycotina</taxon>
        <taxon>Agaricomycetes</taxon>
        <taxon>Russulales</taxon>
        <taxon>Stereaceae</taxon>
        <taxon>Stereum</taxon>
    </lineage>
</organism>
<dbReference type="Gene3D" id="2.30.29.30">
    <property type="entry name" value="Pleckstrin-homology domain (PH domain)/Phosphotyrosine-binding domain (PTB)"/>
    <property type="match status" value="1"/>
</dbReference>
<dbReference type="InterPro" id="IPR002108">
    <property type="entry name" value="ADF-H"/>
</dbReference>
<dbReference type="KEGG" id="shs:STEHIDRAFT_135391"/>
<keyword evidence="4" id="KW-1185">Reference proteome</keyword>
<gene>
    <name evidence="3" type="ORF">STEHIDRAFT_135391</name>
</gene>
<evidence type="ECO:0000313" key="3">
    <source>
        <dbReference type="EMBL" id="EIM80528.1"/>
    </source>
</evidence>
<dbReference type="PANTHER" id="PTHR10829:SF25">
    <property type="entry name" value="DREBRIN-LIKE PROTEIN"/>
    <property type="match status" value="1"/>
</dbReference>
<dbReference type="GeneID" id="18798430"/>
<reference evidence="4" key="1">
    <citation type="journal article" date="2012" name="Science">
        <title>The Paleozoic origin of enzymatic lignin decomposition reconstructed from 31 fungal genomes.</title>
        <authorList>
            <person name="Floudas D."/>
            <person name="Binder M."/>
            <person name="Riley R."/>
            <person name="Barry K."/>
            <person name="Blanchette R.A."/>
            <person name="Henrissat B."/>
            <person name="Martinez A.T."/>
            <person name="Otillar R."/>
            <person name="Spatafora J.W."/>
            <person name="Yadav J.S."/>
            <person name="Aerts A."/>
            <person name="Benoit I."/>
            <person name="Boyd A."/>
            <person name="Carlson A."/>
            <person name="Copeland A."/>
            <person name="Coutinho P.M."/>
            <person name="de Vries R.P."/>
            <person name="Ferreira P."/>
            <person name="Findley K."/>
            <person name="Foster B."/>
            <person name="Gaskell J."/>
            <person name="Glotzer D."/>
            <person name="Gorecki P."/>
            <person name="Heitman J."/>
            <person name="Hesse C."/>
            <person name="Hori C."/>
            <person name="Igarashi K."/>
            <person name="Jurgens J.A."/>
            <person name="Kallen N."/>
            <person name="Kersten P."/>
            <person name="Kohler A."/>
            <person name="Kuees U."/>
            <person name="Kumar T.K.A."/>
            <person name="Kuo A."/>
            <person name="LaButti K."/>
            <person name="Larrondo L.F."/>
            <person name="Lindquist E."/>
            <person name="Ling A."/>
            <person name="Lombard V."/>
            <person name="Lucas S."/>
            <person name="Lundell T."/>
            <person name="Martin R."/>
            <person name="McLaughlin D.J."/>
            <person name="Morgenstern I."/>
            <person name="Morin E."/>
            <person name="Murat C."/>
            <person name="Nagy L.G."/>
            <person name="Nolan M."/>
            <person name="Ohm R.A."/>
            <person name="Patyshakuliyeva A."/>
            <person name="Rokas A."/>
            <person name="Ruiz-Duenas F.J."/>
            <person name="Sabat G."/>
            <person name="Salamov A."/>
            <person name="Samejima M."/>
            <person name="Schmutz J."/>
            <person name="Slot J.C."/>
            <person name="St John F."/>
            <person name="Stenlid J."/>
            <person name="Sun H."/>
            <person name="Sun S."/>
            <person name="Syed K."/>
            <person name="Tsang A."/>
            <person name="Wiebenga A."/>
            <person name="Young D."/>
            <person name="Pisabarro A."/>
            <person name="Eastwood D.C."/>
            <person name="Martin F."/>
            <person name="Cullen D."/>
            <person name="Grigoriev I.V."/>
            <person name="Hibbett D.S."/>
        </authorList>
    </citation>
    <scope>NUCLEOTIDE SEQUENCE [LARGE SCALE GENOMIC DNA]</scope>
    <source>
        <strain evidence="4">FP-91666</strain>
    </source>
</reference>
<protein>
    <recommendedName>
        <fullName evidence="2">ADF-H domain-containing protein</fullName>
    </recommendedName>
</protein>
<evidence type="ECO:0000256" key="1">
    <source>
        <dbReference type="SAM" id="MobiDB-lite"/>
    </source>
</evidence>
<dbReference type="OrthoDB" id="2123378at2759"/>
<accession>R7S0A7</accession>
<sequence length="500" mass="57707">MLNDPDIQTAYQSLMSRISTLNWLLLSYGKSSDGLKLVATGSQGLDELKATMQDWVESVSFALLYHAIGQDHNFVLISYIPEGASGLRRARALFTFRNLRSLFKEHQSVITIRHMSDLTDDSILAAVANRSKSPQQRIDVIARSSSEFRNVEKTLPRPPDDRLRRARSEDITGDGLSHTLAALGMLDAPPEDRTVVTRTRDFGGAPTPPTKVFHPPSRVVVSPDPAERARLREEARLKQQLEEEHIERDERLRQARLRLAKEALLRQHEEDEAQRKQLLQRDLERHAALRAQKEEMERLEEEARAKDLEDKKKAARERRIAQTRRAEELRQQEQTKREQQLQQESHTRRSLEDTKEMLRRRGQQIRRERKGGGRILKGWATIQSSDSLEWRRRWFELTEDTLNLFRSEDVRSLLACRFHVVYGSHVTVSLAPQENNRPLERIELRSQVEGVKEWWEGFEELKAIPHSFAIVLKHGRGHIAVFMDLATDKVCLMASVSGVI</sequence>
<dbReference type="SUPFAM" id="SSF50729">
    <property type="entry name" value="PH domain-like"/>
    <property type="match status" value="1"/>
</dbReference>
<dbReference type="GO" id="GO:0030864">
    <property type="term" value="C:cortical actin cytoskeleton"/>
    <property type="evidence" value="ECO:0007669"/>
    <property type="project" value="TreeGrafter"/>
</dbReference>
<dbReference type="Proteomes" id="UP000053927">
    <property type="component" value="Unassembled WGS sequence"/>
</dbReference>
<dbReference type="EMBL" id="JH687398">
    <property type="protein sequence ID" value="EIM80528.1"/>
    <property type="molecule type" value="Genomic_DNA"/>
</dbReference>
<evidence type="ECO:0000313" key="4">
    <source>
        <dbReference type="Proteomes" id="UP000053927"/>
    </source>
</evidence>
<dbReference type="Gene3D" id="3.40.20.10">
    <property type="entry name" value="Severin"/>
    <property type="match status" value="1"/>
</dbReference>
<dbReference type="GO" id="GO:0051015">
    <property type="term" value="F:actin filament binding"/>
    <property type="evidence" value="ECO:0007669"/>
    <property type="project" value="TreeGrafter"/>
</dbReference>
<dbReference type="eggNOG" id="ENOG502SA0T">
    <property type="taxonomic scope" value="Eukaryota"/>
</dbReference>
<dbReference type="GO" id="GO:0005884">
    <property type="term" value="C:actin filament"/>
    <property type="evidence" value="ECO:0007669"/>
    <property type="project" value="TreeGrafter"/>
</dbReference>